<gene>
    <name evidence="1" type="ORF">X975_25235</name>
</gene>
<dbReference type="OrthoDB" id="7482647at2759"/>
<sequence>MSRKDGLQLYKMLLQAGADPKIRDNHGRTPDYYKTHLITMPKTGMMRSRPAGGRHPETLNRYSKQGVLERMTTALQRGDVELLHDLVLEG</sequence>
<reference evidence="1 2" key="1">
    <citation type="submission" date="2013-11" db="EMBL/GenBank/DDBJ databases">
        <title>Genome sequencing of Stegodyphus mimosarum.</title>
        <authorList>
            <person name="Bechsgaard J."/>
        </authorList>
    </citation>
    <scope>NUCLEOTIDE SEQUENCE [LARGE SCALE GENOMIC DNA]</scope>
</reference>
<evidence type="ECO:0000313" key="2">
    <source>
        <dbReference type="Proteomes" id="UP000054359"/>
    </source>
</evidence>
<organism evidence="1 2">
    <name type="scientific">Stegodyphus mimosarum</name>
    <name type="common">African social velvet spider</name>
    <dbReference type="NCBI Taxonomy" id="407821"/>
    <lineage>
        <taxon>Eukaryota</taxon>
        <taxon>Metazoa</taxon>
        <taxon>Ecdysozoa</taxon>
        <taxon>Arthropoda</taxon>
        <taxon>Chelicerata</taxon>
        <taxon>Arachnida</taxon>
        <taxon>Araneae</taxon>
        <taxon>Araneomorphae</taxon>
        <taxon>Entelegynae</taxon>
        <taxon>Eresoidea</taxon>
        <taxon>Eresidae</taxon>
        <taxon>Stegodyphus</taxon>
    </lineage>
</organism>
<proteinExistence type="predicted"/>
<protein>
    <submittedName>
        <fullName evidence="1">Uncharacterized protein</fullName>
    </submittedName>
</protein>
<keyword evidence="2" id="KW-1185">Reference proteome</keyword>
<dbReference type="EMBL" id="KK121387">
    <property type="protein sequence ID" value="KFM80386.1"/>
    <property type="molecule type" value="Genomic_DNA"/>
</dbReference>
<name>A0A087USP7_STEMI</name>
<dbReference type="AlphaFoldDB" id="A0A087USP7"/>
<feature type="non-terminal residue" evidence="1">
    <location>
        <position position="90"/>
    </location>
</feature>
<accession>A0A087USP7</accession>
<dbReference type="Proteomes" id="UP000054359">
    <property type="component" value="Unassembled WGS sequence"/>
</dbReference>
<dbReference type="STRING" id="407821.A0A087USP7"/>
<evidence type="ECO:0000313" key="1">
    <source>
        <dbReference type="EMBL" id="KFM80386.1"/>
    </source>
</evidence>